<feature type="chain" id="PRO_5044223884" evidence="1">
    <location>
        <begin position="22"/>
        <end position="177"/>
    </location>
</feature>
<name>A0AB39V710_9FUSO</name>
<dbReference type="KEGG" id="lala:AB8B28_03470"/>
<evidence type="ECO:0000313" key="2">
    <source>
        <dbReference type="EMBL" id="XDU62923.1"/>
    </source>
</evidence>
<protein>
    <submittedName>
        <fullName evidence="2">Uncharacterized protein</fullName>
    </submittedName>
</protein>
<dbReference type="EMBL" id="CP165647">
    <property type="protein sequence ID" value="XDU62923.1"/>
    <property type="molecule type" value="Genomic_DNA"/>
</dbReference>
<accession>A0AB39V710</accession>
<organism evidence="2">
    <name type="scientific">Leptotrichia alba</name>
    <dbReference type="NCBI Taxonomy" id="3239304"/>
    <lineage>
        <taxon>Bacteria</taxon>
        <taxon>Fusobacteriati</taxon>
        <taxon>Fusobacteriota</taxon>
        <taxon>Fusobacteriia</taxon>
        <taxon>Fusobacteriales</taxon>
        <taxon>Leptotrichiaceae</taxon>
        <taxon>Leptotrichia</taxon>
    </lineage>
</organism>
<proteinExistence type="predicted"/>
<sequence length="177" mass="19975">MRKILFILVLLVASAIGYSNNNTTNYDEERGYVHVKASDLVGTEFNNDVRDEEDNQITYVSFSKPSGIEVFVSSTQNASQFLNDKKLKKSTRKMIKISDYAGLFEGEIRGNTLIIGNFQFKIDNLGNNRYKIVSLSKGNSEYITLNNPMETECLPATVDEGSTLRIEPVCYDDEMDD</sequence>
<gene>
    <name evidence="2" type="ORF">AB8B28_03470</name>
</gene>
<dbReference type="AlphaFoldDB" id="A0AB39V710"/>
<keyword evidence="1" id="KW-0732">Signal</keyword>
<evidence type="ECO:0000256" key="1">
    <source>
        <dbReference type="SAM" id="SignalP"/>
    </source>
</evidence>
<reference evidence="2" key="1">
    <citation type="submission" date="2024-07" db="EMBL/GenBank/DDBJ databases">
        <authorList>
            <person name="Li X.-J."/>
            <person name="Wang X."/>
        </authorList>
    </citation>
    <scope>NUCLEOTIDE SEQUENCE</scope>
    <source>
        <strain evidence="2">HSP-536</strain>
    </source>
</reference>
<feature type="signal peptide" evidence="1">
    <location>
        <begin position="1"/>
        <end position="21"/>
    </location>
</feature>
<dbReference type="RefSeq" id="WP_369716817.1">
    <property type="nucleotide sequence ID" value="NZ_CP165647.1"/>
</dbReference>